<dbReference type="eggNOG" id="ENOG5033BEQ">
    <property type="taxonomic scope" value="Bacteria"/>
</dbReference>
<evidence type="ECO:0000313" key="1">
    <source>
        <dbReference type="EMBL" id="ABM35716.1"/>
    </source>
</evidence>
<protein>
    <recommendedName>
        <fullName evidence="3">DUF3303 domain-containing protein</fullName>
    </recommendedName>
</protein>
<proteinExistence type="predicted"/>
<dbReference type="HOGENOM" id="CLU_162734_1_0_4"/>
<name>A1VJ88_POLNA</name>
<dbReference type="AlphaFoldDB" id="A1VJ88"/>
<keyword evidence="2" id="KW-1185">Reference proteome</keyword>
<accession>A1VJ88</accession>
<dbReference type="InterPro" id="IPR021734">
    <property type="entry name" value="DUF3303"/>
</dbReference>
<organism evidence="1 2">
    <name type="scientific">Polaromonas naphthalenivorans (strain CJ2)</name>
    <dbReference type="NCBI Taxonomy" id="365044"/>
    <lineage>
        <taxon>Bacteria</taxon>
        <taxon>Pseudomonadati</taxon>
        <taxon>Pseudomonadota</taxon>
        <taxon>Betaproteobacteria</taxon>
        <taxon>Burkholderiales</taxon>
        <taxon>Comamonadaceae</taxon>
        <taxon>Polaromonas</taxon>
    </lineage>
</organism>
<sequence length="115" mass="12409">MARGRDMSICASRVNPCQRFRETAMKYIVSWTLPPASYNAAVARFLETGGAPPQGVEMLGRWHGMNGQGFAITESSDAKAMFLFQAQWADVIAIVVTPCVEDADAGAVLATLGKR</sequence>
<dbReference type="Pfam" id="PF11746">
    <property type="entry name" value="DUF3303"/>
    <property type="match status" value="1"/>
</dbReference>
<dbReference type="KEGG" id="pna:Pnap_0393"/>
<reference evidence="2" key="1">
    <citation type="journal article" date="2009" name="Environ. Microbiol.">
        <title>The genome of Polaromonas naphthalenivorans strain CJ2, isolated from coal tar-contaminated sediment, reveals physiological and metabolic versatility and evolution through extensive horizontal gene transfer.</title>
        <authorList>
            <person name="Yagi J.M."/>
            <person name="Sims D."/>
            <person name="Brettin T."/>
            <person name="Bruce D."/>
            <person name="Madsen E.L."/>
        </authorList>
    </citation>
    <scope>NUCLEOTIDE SEQUENCE [LARGE SCALE GENOMIC DNA]</scope>
    <source>
        <strain evidence="2">CJ2</strain>
    </source>
</reference>
<dbReference type="Proteomes" id="UP000000644">
    <property type="component" value="Chromosome"/>
</dbReference>
<evidence type="ECO:0008006" key="3">
    <source>
        <dbReference type="Google" id="ProtNLM"/>
    </source>
</evidence>
<dbReference type="EMBL" id="CP000529">
    <property type="protein sequence ID" value="ABM35716.1"/>
    <property type="molecule type" value="Genomic_DNA"/>
</dbReference>
<evidence type="ECO:0000313" key="2">
    <source>
        <dbReference type="Proteomes" id="UP000000644"/>
    </source>
</evidence>
<dbReference type="STRING" id="365044.Pnap_0393"/>
<gene>
    <name evidence="1" type="ordered locus">Pnap_0393</name>
</gene>